<dbReference type="Pfam" id="PF01535">
    <property type="entry name" value="PPR"/>
    <property type="match status" value="5"/>
</dbReference>
<evidence type="ECO:0000256" key="1">
    <source>
        <dbReference type="ARBA" id="ARBA00022737"/>
    </source>
</evidence>
<dbReference type="Pfam" id="PF14432">
    <property type="entry name" value="DYW_deaminase"/>
    <property type="match status" value="1"/>
</dbReference>
<evidence type="ECO:0000256" key="2">
    <source>
        <dbReference type="ARBA" id="ARBA00022946"/>
    </source>
</evidence>
<evidence type="ECO:0000313" key="5">
    <source>
        <dbReference type="EMBL" id="CAL4919989.1"/>
    </source>
</evidence>
<feature type="repeat" description="PPR" evidence="3">
    <location>
        <begin position="147"/>
        <end position="181"/>
    </location>
</feature>
<dbReference type="Proteomes" id="UP001497457">
    <property type="component" value="Chromosome 13rd"/>
</dbReference>
<dbReference type="Pfam" id="PF20431">
    <property type="entry name" value="E_motif"/>
    <property type="match status" value="1"/>
</dbReference>
<keyword evidence="1" id="KW-0677">Repeat</keyword>
<dbReference type="InterPro" id="IPR002885">
    <property type="entry name" value="PPR_rpt"/>
</dbReference>
<dbReference type="PROSITE" id="PS51375">
    <property type="entry name" value="PPR"/>
    <property type="match status" value="1"/>
</dbReference>
<keyword evidence="6" id="KW-1185">Reference proteome</keyword>
<protein>
    <recommendedName>
        <fullName evidence="4">DYW domain-containing protein</fullName>
    </recommendedName>
</protein>
<dbReference type="EMBL" id="OZ075123">
    <property type="protein sequence ID" value="CAL4919989.1"/>
    <property type="molecule type" value="Genomic_DNA"/>
</dbReference>
<evidence type="ECO:0000313" key="6">
    <source>
        <dbReference type="Proteomes" id="UP001497457"/>
    </source>
</evidence>
<feature type="domain" description="DYW" evidence="4">
    <location>
        <begin position="451"/>
        <end position="533"/>
    </location>
</feature>
<dbReference type="PANTHER" id="PTHR47926:SF519">
    <property type="entry name" value="DYW DOMAIN-CONTAINING PROTEIN"/>
    <property type="match status" value="1"/>
</dbReference>
<dbReference type="InterPro" id="IPR046960">
    <property type="entry name" value="PPR_At4g14850-like_plant"/>
</dbReference>
<name>A0ABC8X3B0_9POAL</name>
<dbReference type="PANTHER" id="PTHR47926">
    <property type="entry name" value="PENTATRICOPEPTIDE REPEAT-CONTAINING PROTEIN"/>
    <property type="match status" value="1"/>
</dbReference>
<dbReference type="SUPFAM" id="SSF48452">
    <property type="entry name" value="TPR-like"/>
    <property type="match status" value="1"/>
</dbReference>
<accession>A0ABC8X3B0</accession>
<proteinExistence type="predicted"/>
<gene>
    <name evidence="5" type="ORF">URODEC1_LOCUS20145</name>
</gene>
<reference evidence="5" key="1">
    <citation type="submission" date="2024-10" db="EMBL/GenBank/DDBJ databases">
        <authorList>
            <person name="Ryan C."/>
        </authorList>
    </citation>
    <scope>NUCLEOTIDE SEQUENCE [LARGE SCALE GENOMIC DNA]</scope>
</reference>
<dbReference type="FunFam" id="1.25.40.10:FF:000366">
    <property type="entry name" value="Pentatricopeptide (PPR) repeat-containing protein"/>
    <property type="match status" value="1"/>
</dbReference>
<dbReference type="InterPro" id="IPR046848">
    <property type="entry name" value="E_motif"/>
</dbReference>
<organism evidence="5 6">
    <name type="scientific">Urochloa decumbens</name>
    <dbReference type="NCBI Taxonomy" id="240449"/>
    <lineage>
        <taxon>Eukaryota</taxon>
        <taxon>Viridiplantae</taxon>
        <taxon>Streptophyta</taxon>
        <taxon>Embryophyta</taxon>
        <taxon>Tracheophyta</taxon>
        <taxon>Spermatophyta</taxon>
        <taxon>Magnoliopsida</taxon>
        <taxon>Liliopsida</taxon>
        <taxon>Poales</taxon>
        <taxon>Poaceae</taxon>
        <taxon>PACMAD clade</taxon>
        <taxon>Panicoideae</taxon>
        <taxon>Panicodae</taxon>
        <taxon>Paniceae</taxon>
        <taxon>Melinidinae</taxon>
        <taxon>Urochloa</taxon>
    </lineage>
</organism>
<dbReference type="InterPro" id="IPR032867">
    <property type="entry name" value="DYW_dom"/>
</dbReference>
<sequence length="559" mass="62533">MKQPARANTAPTYATTCLSYYAGSGVRGGPFRDARRLFEEIPAARRNVFTWNTLLSIGILDRHGRGATFLDMVGKGLTPTQFTLTNVLSSCAATEASGIGRKVHSSFVVKLGLSSYVPVANSVLNMYGKFGDAETPKAVFQRMPMHSLSSWNSMVSLYDRQGAMDLAVSMFENMEERRSIVPWNAVIAGYNQNGLDRTALKFFSRMLSSDSSMEPDVFTATSVLSSCANLRTLKMGKQMHSYILRVGMPYSGQSQMTNALISMYAKSGSVETARKIMDQAVISDLNVISFTALLEGYMRNEHGITPEMSHYACMVDLLARAGLLTEAQEFIQRMPVAPDAIVWGSLLSACRVQKNADLAELAAEKLLSIDPDNGGAYSTLANVYSTCGRWNDAARIWKLRKDKAVKKETGFSWTHLHSKVHVFGADDVLHPRRDAIYKKADEMWEEIKKAGFVPDLNSVLHDVDDELKEELLSRHSEKLAIAFSLISTPEKTTLRIMKNLRVCNDCHMANKFMSKVVEREIIVRDATRFHHLKPLSRVEYLNVRKKYSLFFLVHMLPDD</sequence>
<dbReference type="InterPro" id="IPR011990">
    <property type="entry name" value="TPR-like_helical_dom_sf"/>
</dbReference>
<dbReference type="AlphaFoldDB" id="A0ABC8X3B0"/>
<evidence type="ECO:0000259" key="4">
    <source>
        <dbReference type="Pfam" id="PF14432"/>
    </source>
</evidence>
<evidence type="ECO:0000256" key="3">
    <source>
        <dbReference type="PROSITE-ProRule" id="PRU00708"/>
    </source>
</evidence>
<keyword evidence="2" id="KW-0809">Transit peptide</keyword>
<dbReference type="Gene3D" id="1.25.40.10">
    <property type="entry name" value="Tetratricopeptide repeat domain"/>
    <property type="match status" value="3"/>
</dbReference>